<dbReference type="WBParaSite" id="HPBE_0002634101-mRNA-1">
    <property type="protein sequence ID" value="HPBE_0002634101-mRNA-1"/>
    <property type="gene ID" value="HPBE_0002634101"/>
</dbReference>
<dbReference type="OrthoDB" id="10042427at2759"/>
<dbReference type="AlphaFoldDB" id="A0A183GUH1"/>
<dbReference type="EMBL" id="UZAH01039761">
    <property type="protein sequence ID" value="VDP57089.1"/>
    <property type="molecule type" value="Genomic_DNA"/>
</dbReference>
<evidence type="ECO:0000313" key="1">
    <source>
        <dbReference type="EMBL" id="VDP57089.1"/>
    </source>
</evidence>
<reference evidence="1 2" key="1">
    <citation type="submission" date="2018-11" db="EMBL/GenBank/DDBJ databases">
        <authorList>
            <consortium name="Pathogen Informatics"/>
        </authorList>
    </citation>
    <scope>NUCLEOTIDE SEQUENCE [LARGE SCALE GENOMIC DNA]</scope>
</reference>
<dbReference type="GO" id="GO:0003676">
    <property type="term" value="F:nucleic acid binding"/>
    <property type="evidence" value="ECO:0007669"/>
    <property type="project" value="InterPro"/>
</dbReference>
<accession>A0A3P8II94</accession>
<organism evidence="2 3">
    <name type="scientific">Heligmosomoides polygyrus</name>
    <name type="common">Parasitic roundworm</name>
    <dbReference type="NCBI Taxonomy" id="6339"/>
    <lineage>
        <taxon>Eukaryota</taxon>
        <taxon>Metazoa</taxon>
        <taxon>Ecdysozoa</taxon>
        <taxon>Nematoda</taxon>
        <taxon>Chromadorea</taxon>
        <taxon>Rhabditida</taxon>
        <taxon>Rhabditina</taxon>
        <taxon>Rhabditomorpha</taxon>
        <taxon>Strongyloidea</taxon>
        <taxon>Heligmosomidae</taxon>
        <taxon>Heligmosomoides</taxon>
    </lineage>
</organism>
<gene>
    <name evidence="1" type="ORF">HPBE_LOCUS26340</name>
</gene>
<evidence type="ECO:0000313" key="2">
    <source>
        <dbReference type="Proteomes" id="UP000050761"/>
    </source>
</evidence>
<keyword evidence="2" id="KW-1185">Reference proteome</keyword>
<sequence>MPHPPYSPDISPCDYHYYLSLKDFLIGRDTRTQAVLDNHVEQCAARHGCQGLLGPGVDQHQAQALLEGWDQEVG</sequence>
<name>A0A183GUH1_HELPZ</name>
<dbReference type="Gene3D" id="3.30.420.10">
    <property type="entry name" value="Ribonuclease H-like superfamily/Ribonuclease H"/>
    <property type="match status" value="1"/>
</dbReference>
<proteinExistence type="predicted"/>
<dbReference type="InterPro" id="IPR036397">
    <property type="entry name" value="RNaseH_sf"/>
</dbReference>
<accession>A0A183GUH1</accession>
<protein>
    <submittedName>
        <fullName evidence="3">Zf-HC2 domain-containing protein</fullName>
    </submittedName>
</protein>
<reference evidence="3" key="2">
    <citation type="submission" date="2019-09" db="UniProtKB">
        <authorList>
            <consortium name="WormBaseParasite"/>
        </authorList>
    </citation>
    <scope>IDENTIFICATION</scope>
</reference>
<dbReference type="Proteomes" id="UP000050761">
    <property type="component" value="Unassembled WGS sequence"/>
</dbReference>
<evidence type="ECO:0000313" key="3">
    <source>
        <dbReference type="WBParaSite" id="HPBE_0002634101-mRNA-1"/>
    </source>
</evidence>